<dbReference type="InterPro" id="IPR056187">
    <property type="entry name" value="NOMO_8th"/>
</dbReference>
<protein>
    <recommendedName>
        <fullName evidence="10">Carbohydrate-binding-like fold protein</fullName>
    </recommendedName>
</protein>
<name>A0A7J7LL25_9MAGN</name>
<dbReference type="PANTHER" id="PTHR23303">
    <property type="entry name" value="CARBOXYPEPTIDASE REGULATORY REGION-CONTAINING"/>
    <property type="match status" value="1"/>
</dbReference>
<feature type="domain" description="DUF7152" evidence="7">
    <location>
        <begin position="816"/>
        <end position="915"/>
    </location>
</feature>
<dbReference type="GO" id="GO:0005789">
    <property type="term" value="C:endoplasmic reticulum membrane"/>
    <property type="evidence" value="ECO:0007669"/>
    <property type="project" value="TreeGrafter"/>
</dbReference>
<dbReference type="Proteomes" id="UP000541444">
    <property type="component" value="Unassembled WGS sequence"/>
</dbReference>
<gene>
    <name evidence="8" type="ORF">GIB67_001309</name>
</gene>
<keyword evidence="2" id="KW-0812">Transmembrane</keyword>
<dbReference type="Pfam" id="PF23194">
    <property type="entry name" value="NOMO_5th"/>
    <property type="match status" value="1"/>
</dbReference>
<feature type="domain" description="NOMO-like ninth beta-sandwich" evidence="3">
    <location>
        <begin position="551"/>
        <end position="631"/>
    </location>
</feature>
<evidence type="ECO:0008006" key="10">
    <source>
        <dbReference type="Google" id="ProtNLM"/>
    </source>
</evidence>
<dbReference type="Pfam" id="PF22902">
    <property type="entry name" value="NOMO1-like_9th"/>
    <property type="match status" value="1"/>
</dbReference>
<reference evidence="8 9" key="1">
    <citation type="journal article" date="2020" name="IScience">
        <title>Genome Sequencing of the Endangered Kingdonia uniflora (Circaeasteraceae, Ranunculales) Reveals Potential Mechanisms of Evolutionary Specialization.</title>
        <authorList>
            <person name="Sun Y."/>
            <person name="Deng T."/>
            <person name="Zhang A."/>
            <person name="Moore M.J."/>
            <person name="Landis J.B."/>
            <person name="Lin N."/>
            <person name="Zhang H."/>
            <person name="Zhang X."/>
            <person name="Huang J."/>
            <person name="Zhang X."/>
            <person name="Sun H."/>
            <person name="Wang H."/>
        </authorList>
    </citation>
    <scope>NUCLEOTIDE SEQUENCE [LARGE SCALE GENOMIC DNA]</scope>
    <source>
        <strain evidence="8">TB1705</strain>
        <tissue evidence="8">Leaf</tissue>
    </source>
</reference>
<dbReference type="Pfam" id="PF23662">
    <property type="entry name" value="DUF7152"/>
    <property type="match status" value="1"/>
</dbReference>
<evidence type="ECO:0000256" key="1">
    <source>
        <dbReference type="ARBA" id="ARBA00022729"/>
    </source>
</evidence>
<feature type="domain" description="NOMO fifth transthyretin-like" evidence="5">
    <location>
        <begin position="185"/>
        <end position="266"/>
    </location>
</feature>
<comment type="caution">
    <text evidence="8">The sequence shown here is derived from an EMBL/GenBank/DDBJ whole genome shotgun (WGS) entry which is preliminary data.</text>
</comment>
<organism evidence="8 9">
    <name type="scientific">Kingdonia uniflora</name>
    <dbReference type="NCBI Taxonomy" id="39325"/>
    <lineage>
        <taxon>Eukaryota</taxon>
        <taxon>Viridiplantae</taxon>
        <taxon>Streptophyta</taxon>
        <taxon>Embryophyta</taxon>
        <taxon>Tracheophyta</taxon>
        <taxon>Spermatophyta</taxon>
        <taxon>Magnoliopsida</taxon>
        <taxon>Ranunculales</taxon>
        <taxon>Circaeasteraceae</taxon>
        <taxon>Kingdonia</taxon>
    </lineage>
</organism>
<evidence type="ECO:0000313" key="8">
    <source>
        <dbReference type="EMBL" id="KAF6143365.1"/>
    </source>
</evidence>
<dbReference type="Pfam" id="PF23660">
    <property type="entry name" value="NOMO_8th"/>
    <property type="match status" value="1"/>
</dbReference>
<evidence type="ECO:0000259" key="6">
    <source>
        <dbReference type="Pfam" id="PF23660"/>
    </source>
</evidence>
<dbReference type="AlphaFoldDB" id="A0A7J7LL25"/>
<dbReference type="SUPFAM" id="SSF49478">
    <property type="entry name" value="Cna protein B-type domain"/>
    <property type="match status" value="1"/>
</dbReference>
<keyword evidence="2" id="KW-1133">Transmembrane helix</keyword>
<feature type="domain" description="NOMO eighth prealbumin-like" evidence="6">
    <location>
        <begin position="443"/>
        <end position="549"/>
    </location>
</feature>
<keyword evidence="2" id="KW-0472">Membrane</keyword>
<evidence type="ECO:0000259" key="4">
    <source>
        <dbReference type="Pfam" id="PF23141"/>
    </source>
</evidence>
<dbReference type="InterPro" id="IPR056190">
    <property type="entry name" value="NOMO_5th"/>
</dbReference>
<proteinExistence type="predicted"/>
<evidence type="ECO:0000259" key="7">
    <source>
        <dbReference type="Pfam" id="PF23662"/>
    </source>
</evidence>
<evidence type="ECO:0000256" key="2">
    <source>
        <dbReference type="SAM" id="Phobius"/>
    </source>
</evidence>
<evidence type="ECO:0000259" key="5">
    <source>
        <dbReference type="Pfam" id="PF23194"/>
    </source>
</evidence>
<keyword evidence="1" id="KW-0732">Signal</keyword>
<dbReference type="EMBL" id="JACGCM010002207">
    <property type="protein sequence ID" value="KAF6143365.1"/>
    <property type="molecule type" value="Genomic_DNA"/>
</dbReference>
<dbReference type="InterPro" id="IPR055073">
    <property type="entry name" value="NOMO1-like_9th"/>
</dbReference>
<evidence type="ECO:0000313" key="9">
    <source>
        <dbReference type="Proteomes" id="UP000541444"/>
    </source>
</evidence>
<dbReference type="InterPro" id="IPR056319">
    <property type="entry name" value="NOMO_7th"/>
</dbReference>
<keyword evidence="9" id="KW-1185">Reference proteome</keyword>
<feature type="domain" description="NOMO seventh transthyretin-like" evidence="4">
    <location>
        <begin position="368"/>
        <end position="440"/>
    </location>
</feature>
<sequence length="974" mass="108296">MGERKFPYVTAGTYELLPYYKGENTIFDVSPSSMPISVEHRHVKVSQKFQVTGFSVGGRVINENGEGVDGVKIILDGHERSITDRQGYYKLDQVERFISRCFRSGRRKKEITLTIFQNLKRLIAGERKKREMGFRDKAKNDRKVTSKRYRIVAEKAHYKFSSLENFLVLPNMASVADIKAVYYDICGVVHMVSAGYKAKVALTHGPENVKPQVKQTDDTGKFCFEVPPGEYRLSALAAIADSAPGLLFMPSHLDVAVNSPLLNIEFSQAQVNIHGTVLCKEKCGPSIIVEFTRLSGKPVERKTLSLTDESSDFIFPKVLPGKYKLEVKHKPSSDTSLEDKWCWKQSTMDLDVGTKDLEGITFVQKGYWITIISSHDSDAYVRQPDESIMNLQIKKGTQRICLEYPGMHELHFLNSCISFGSLSVKFDTLNPSPIYLKGEKYILIGQVHVDESLHQSINELPESIVVDILATDGAVIDAKPTRVVSGGNNISGVSVYEYSVWVNLGDELTFVPQDTRKGEEKKILFYPRQRQVSVTIDGCQATIPPFSGRLGLYIEGSVSPPLSGVDIKVVAAAESKNALLREGELALETATGLDGFFIGGPLYDDTDYKIDASKPGYHLKPVGPATFSFQKLSQITVQIYSGEKSVELFPSVLLSLSGEDGYRNNTVTGVGGYFVFDGLFPGSFYLRPLLKEYSFLPSAQAIELASGESKEVVFQATRVAYSAMGTVSLLSGLPMEGISIEARAESKGYYEEARTDSSGSYRLRGLLPDTTYLIRVVEKGNLLSTRIERASPEVVSVRVGIEDIIFLDFVVFEQPELTILSGHVEGDKLDKLQSHLLVEVKSASDPSKLESVFPLPLSHFFQIRDLPKGKHLVQLRYSLPSSTHKFESETIEVDLEKQAQIHIGQLKYKVEENHHKQELTPAPVFPLIVGVAVIALFISMPRLKDLYQLGIASSGSMSTLKKEVRKSSVRKKTY</sequence>
<dbReference type="Pfam" id="PF23141">
    <property type="entry name" value="Ig_NOMO"/>
    <property type="match status" value="1"/>
</dbReference>
<accession>A0A7J7LL25</accession>
<feature type="transmembrane region" description="Helical" evidence="2">
    <location>
        <begin position="919"/>
        <end position="938"/>
    </location>
</feature>
<dbReference type="PANTHER" id="PTHR23303:SF14">
    <property type="entry name" value="BOS COMPLEX SUBUNIT NOMO1-RELATED"/>
    <property type="match status" value="1"/>
</dbReference>
<dbReference type="InterPro" id="IPR051417">
    <property type="entry name" value="SDr/BOS_complex"/>
</dbReference>
<evidence type="ECO:0000259" key="3">
    <source>
        <dbReference type="Pfam" id="PF22902"/>
    </source>
</evidence>
<dbReference type="OrthoDB" id="10263633at2759"/>
<dbReference type="InterPro" id="IPR055576">
    <property type="entry name" value="DUF7152"/>
</dbReference>